<dbReference type="Pfam" id="PF12697">
    <property type="entry name" value="Abhydrolase_6"/>
    <property type="match status" value="1"/>
</dbReference>
<protein>
    <submittedName>
        <fullName evidence="2">Alpha/beta-hydrolase</fullName>
    </submittedName>
</protein>
<keyword evidence="3" id="KW-1185">Reference proteome</keyword>
<accession>A0A9P6CSP9</accession>
<dbReference type="Proteomes" id="UP000807469">
    <property type="component" value="Unassembled WGS sequence"/>
</dbReference>
<gene>
    <name evidence="2" type="ORF">BDN70DRAFT_879985</name>
</gene>
<dbReference type="AlphaFoldDB" id="A0A9P6CSP9"/>
<dbReference type="EMBL" id="MU155234">
    <property type="protein sequence ID" value="KAF9478461.1"/>
    <property type="molecule type" value="Genomic_DNA"/>
</dbReference>
<feature type="domain" description="AB hydrolase-1" evidence="1">
    <location>
        <begin position="44"/>
        <end position="330"/>
    </location>
</feature>
<dbReference type="InterPro" id="IPR029058">
    <property type="entry name" value="AB_hydrolase_fold"/>
</dbReference>
<organism evidence="2 3">
    <name type="scientific">Pholiota conissans</name>
    <dbReference type="NCBI Taxonomy" id="109636"/>
    <lineage>
        <taxon>Eukaryota</taxon>
        <taxon>Fungi</taxon>
        <taxon>Dikarya</taxon>
        <taxon>Basidiomycota</taxon>
        <taxon>Agaricomycotina</taxon>
        <taxon>Agaricomycetes</taxon>
        <taxon>Agaricomycetidae</taxon>
        <taxon>Agaricales</taxon>
        <taxon>Agaricineae</taxon>
        <taxon>Strophariaceae</taxon>
        <taxon>Pholiota</taxon>
    </lineage>
</organism>
<dbReference type="SUPFAM" id="SSF53474">
    <property type="entry name" value="alpha/beta-Hydrolases"/>
    <property type="match status" value="1"/>
</dbReference>
<dbReference type="InterPro" id="IPR000073">
    <property type="entry name" value="AB_hydrolase_1"/>
</dbReference>
<evidence type="ECO:0000313" key="3">
    <source>
        <dbReference type="Proteomes" id="UP000807469"/>
    </source>
</evidence>
<dbReference type="OrthoDB" id="94039at2759"/>
<dbReference type="Gene3D" id="3.40.50.1820">
    <property type="entry name" value="alpha/beta hydrolase"/>
    <property type="match status" value="1"/>
</dbReference>
<proteinExistence type="predicted"/>
<comment type="caution">
    <text evidence="2">The sequence shown here is derived from an EMBL/GenBank/DDBJ whole genome shotgun (WGS) entry which is preliminary data.</text>
</comment>
<name>A0A9P6CSP9_9AGAR</name>
<evidence type="ECO:0000313" key="2">
    <source>
        <dbReference type="EMBL" id="KAF9478461.1"/>
    </source>
</evidence>
<evidence type="ECO:0000259" key="1">
    <source>
        <dbReference type="Pfam" id="PF12697"/>
    </source>
</evidence>
<sequence length="349" mass="38860">MSAKLSVEKYALTTQTYGVPLICTMKKYTRPGISKDPNAPGVILLLGHGAGFFKETWEPTIEDLYEMDDKRPSGSIIREIWGLDCQNHGEACTVNEDTLSRNLGLLTIWDYADAFATLYKSGLLGTLNPKLHEVVLCGHSAGAVGVALSTSYFNPPSRVPFSKIILVDPPIWGKEKDGQDSDVYKMVSEMTPVRKDTWKSFEDASKWLKKRLPWGSWDDRVFDAYTKHGLRDLPTAFYPDKSGTTLTTHRLAENVAFTGKRFAYDALDRLNQICAFVPVHLIYGDNNDMFDREVQDSLINEREGRVFASVSRLEDVGHLVPQQAPTQLAGAILSVLVRPSAIKAVSSKL</sequence>
<reference evidence="2" key="1">
    <citation type="submission" date="2020-11" db="EMBL/GenBank/DDBJ databases">
        <authorList>
            <consortium name="DOE Joint Genome Institute"/>
            <person name="Ahrendt S."/>
            <person name="Riley R."/>
            <person name="Andreopoulos W."/>
            <person name="Labutti K."/>
            <person name="Pangilinan J."/>
            <person name="Ruiz-Duenas F.J."/>
            <person name="Barrasa J.M."/>
            <person name="Sanchez-Garcia M."/>
            <person name="Camarero S."/>
            <person name="Miyauchi S."/>
            <person name="Serrano A."/>
            <person name="Linde D."/>
            <person name="Babiker R."/>
            <person name="Drula E."/>
            <person name="Ayuso-Fernandez I."/>
            <person name="Pacheco R."/>
            <person name="Padilla G."/>
            <person name="Ferreira P."/>
            <person name="Barriuso J."/>
            <person name="Kellner H."/>
            <person name="Castanera R."/>
            <person name="Alfaro M."/>
            <person name="Ramirez L."/>
            <person name="Pisabarro A.G."/>
            <person name="Kuo A."/>
            <person name="Tritt A."/>
            <person name="Lipzen A."/>
            <person name="He G."/>
            <person name="Yan M."/>
            <person name="Ng V."/>
            <person name="Cullen D."/>
            <person name="Martin F."/>
            <person name="Rosso M.-N."/>
            <person name="Henrissat B."/>
            <person name="Hibbett D."/>
            <person name="Martinez A.T."/>
            <person name="Grigoriev I.V."/>
        </authorList>
    </citation>
    <scope>NUCLEOTIDE SEQUENCE</scope>
    <source>
        <strain evidence="2">CIRM-BRFM 674</strain>
    </source>
</reference>